<sequence>MKPLALVCALALLLGACMRQAPLPPPSGRAPVLRTPEERVAMEAAREAPAAPVASAPLAAGLPARLREAAFLRPQPLTGAAVLQALPAGSAVSILGEIDNAGGRWSNVRVGDLAGWLPASALEPVH</sequence>
<dbReference type="EMBL" id="RJVO01000002">
    <property type="protein sequence ID" value="ROH92152.1"/>
    <property type="molecule type" value="Genomic_DNA"/>
</dbReference>
<name>A0A3N0VHF3_9GAMM</name>
<organism evidence="2 3">
    <name type="scientific">Stagnimonas aquatica</name>
    <dbReference type="NCBI Taxonomy" id="2689987"/>
    <lineage>
        <taxon>Bacteria</taxon>
        <taxon>Pseudomonadati</taxon>
        <taxon>Pseudomonadota</taxon>
        <taxon>Gammaproteobacteria</taxon>
        <taxon>Nevskiales</taxon>
        <taxon>Nevskiaceae</taxon>
        <taxon>Stagnimonas</taxon>
    </lineage>
</organism>
<dbReference type="Proteomes" id="UP000282106">
    <property type="component" value="Unassembled WGS sequence"/>
</dbReference>
<dbReference type="RefSeq" id="WP_123211195.1">
    <property type="nucleotide sequence ID" value="NZ_RJVO01000002.1"/>
</dbReference>
<proteinExistence type="predicted"/>
<feature type="signal peptide" evidence="1">
    <location>
        <begin position="1"/>
        <end position="21"/>
    </location>
</feature>
<protein>
    <recommendedName>
        <fullName evidence="4">SH3 domain-containing protein</fullName>
    </recommendedName>
</protein>
<gene>
    <name evidence="2" type="ORF">ED208_07235</name>
</gene>
<reference evidence="2 3" key="1">
    <citation type="submission" date="2018-10" db="EMBL/GenBank/DDBJ databases">
        <authorList>
            <person name="Chen W.-M."/>
        </authorList>
    </citation>
    <scope>NUCLEOTIDE SEQUENCE [LARGE SCALE GENOMIC DNA]</scope>
    <source>
        <strain evidence="2 3">THS-13</strain>
    </source>
</reference>
<evidence type="ECO:0000256" key="1">
    <source>
        <dbReference type="SAM" id="SignalP"/>
    </source>
</evidence>
<evidence type="ECO:0008006" key="4">
    <source>
        <dbReference type="Google" id="ProtNLM"/>
    </source>
</evidence>
<feature type="chain" id="PRO_5018127789" description="SH3 domain-containing protein" evidence="1">
    <location>
        <begin position="22"/>
        <end position="126"/>
    </location>
</feature>
<keyword evidence="3" id="KW-1185">Reference proteome</keyword>
<evidence type="ECO:0000313" key="2">
    <source>
        <dbReference type="EMBL" id="ROH92152.1"/>
    </source>
</evidence>
<dbReference type="InParanoid" id="A0A3N0VHF3"/>
<accession>A0A3N0VHF3</accession>
<dbReference type="PROSITE" id="PS51257">
    <property type="entry name" value="PROKAR_LIPOPROTEIN"/>
    <property type="match status" value="1"/>
</dbReference>
<comment type="caution">
    <text evidence="2">The sequence shown here is derived from an EMBL/GenBank/DDBJ whole genome shotgun (WGS) entry which is preliminary data.</text>
</comment>
<dbReference type="Gene3D" id="2.30.30.40">
    <property type="entry name" value="SH3 Domains"/>
    <property type="match status" value="1"/>
</dbReference>
<keyword evidence="1" id="KW-0732">Signal</keyword>
<evidence type="ECO:0000313" key="3">
    <source>
        <dbReference type="Proteomes" id="UP000282106"/>
    </source>
</evidence>
<dbReference type="AlphaFoldDB" id="A0A3N0VHF3"/>